<accession>A0ACB9DVB3</accession>
<sequence>MCSTALHPRRAGDKSAARALSITSLGFTPSNHDSALFVRCTNAGRILLSLYIDDMIITGDDHDGIESLKLDLAYRFAMKDLGLLRYFLGIEVAQSSKGYLYLRQSIFLNYLNVLDSLTTGQLILPWRLMPDISHAVHVVSQFVTAPSTVHWGAVLRILRYLRGTQFQTLVFPSTSSLKLCAYSDADWDSDLHDRKSTTGFCIFLGDSLISWKSKKQDVVSRSSTEAEYRAMAVTTCEIVWLRWLLADMGVDASHPTPLHCDNNSAIQIAKNSVFHERTKHIEIDCHFTRHHLQLGTITLPHVPSTLQIADMFTKALSGLFYSHQHPPSCSGTSPLTTIFFFFFVSMDVNIDMLSPNYLYLRDTPIRAYIFFKVRVEEDHPFPNPDILLRCLQNYLPVHYPYVWLVYENEAAIVDFDDMYEYYIGQQPPSSSTTTIQQPQTRYVRQTYEHSDEISSIRQAINESFEEAASHVPCSGLTKKLISKNLRVTEYCEEEEGEICVVCQDEFKSKQRVGVLQCKHQYHPRCIKEWLVRHNVCPLCKAQALTL</sequence>
<evidence type="ECO:0000313" key="2">
    <source>
        <dbReference type="Proteomes" id="UP001055811"/>
    </source>
</evidence>
<reference evidence="1 2" key="2">
    <citation type="journal article" date="2022" name="Mol. Ecol. Resour.">
        <title>The genomes of chicory, endive, great burdock and yacon provide insights into Asteraceae paleo-polyploidization history and plant inulin production.</title>
        <authorList>
            <person name="Fan W."/>
            <person name="Wang S."/>
            <person name="Wang H."/>
            <person name="Wang A."/>
            <person name="Jiang F."/>
            <person name="Liu H."/>
            <person name="Zhao H."/>
            <person name="Xu D."/>
            <person name="Zhang Y."/>
        </authorList>
    </citation>
    <scope>NUCLEOTIDE SEQUENCE [LARGE SCALE GENOMIC DNA]</scope>
    <source>
        <strain evidence="2">cv. Punajuju</strain>
        <tissue evidence="1">Leaves</tissue>
    </source>
</reference>
<protein>
    <submittedName>
        <fullName evidence="1">Uncharacterized protein</fullName>
    </submittedName>
</protein>
<evidence type="ECO:0000313" key="1">
    <source>
        <dbReference type="EMBL" id="KAI3750243.1"/>
    </source>
</evidence>
<organism evidence="1 2">
    <name type="scientific">Cichorium intybus</name>
    <name type="common">Chicory</name>
    <dbReference type="NCBI Taxonomy" id="13427"/>
    <lineage>
        <taxon>Eukaryota</taxon>
        <taxon>Viridiplantae</taxon>
        <taxon>Streptophyta</taxon>
        <taxon>Embryophyta</taxon>
        <taxon>Tracheophyta</taxon>
        <taxon>Spermatophyta</taxon>
        <taxon>Magnoliopsida</taxon>
        <taxon>eudicotyledons</taxon>
        <taxon>Gunneridae</taxon>
        <taxon>Pentapetalae</taxon>
        <taxon>asterids</taxon>
        <taxon>campanulids</taxon>
        <taxon>Asterales</taxon>
        <taxon>Asteraceae</taxon>
        <taxon>Cichorioideae</taxon>
        <taxon>Cichorieae</taxon>
        <taxon>Cichoriinae</taxon>
        <taxon>Cichorium</taxon>
    </lineage>
</organism>
<gene>
    <name evidence="1" type="ORF">L2E82_20876</name>
</gene>
<dbReference type="Proteomes" id="UP001055811">
    <property type="component" value="Linkage Group LG04"/>
</dbReference>
<dbReference type="EMBL" id="CM042012">
    <property type="protein sequence ID" value="KAI3750243.1"/>
    <property type="molecule type" value="Genomic_DNA"/>
</dbReference>
<proteinExistence type="predicted"/>
<comment type="caution">
    <text evidence="1">The sequence shown here is derived from an EMBL/GenBank/DDBJ whole genome shotgun (WGS) entry which is preliminary data.</text>
</comment>
<reference evidence="2" key="1">
    <citation type="journal article" date="2022" name="Mol. Ecol. Resour.">
        <title>The genomes of chicory, endive, great burdock and yacon provide insights into Asteraceae palaeo-polyploidization history and plant inulin production.</title>
        <authorList>
            <person name="Fan W."/>
            <person name="Wang S."/>
            <person name="Wang H."/>
            <person name="Wang A."/>
            <person name="Jiang F."/>
            <person name="Liu H."/>
            <person name="Zhao H."/>
            <person name="Xu D."/>
            <person name="Zhang Y."/>
        </authorList>
    </citation>
    <scope>NUCLEOTIDE SEQUENCE [LARGE SCALE GENOMIC DNA]</scope>
    <source>
        <strain evidence="2">cv. Punajuju</strain>
    </source>
</reference>
<name>A0ACB9DVB3_CICIN</name>
<keyword evidence="2" id="KW-1185">Reference proteome</keyword>